<feature type="compositionally biased region" description="Basic and acidic residues" evidence="7">
    <location>
        <begin position="130"/>
        <end position="140"/>
    </location>
</feature>
<evidence type="ECO:0000256" key="2">
    <source>
        <dbReference type="ARBA" id="ARBA00007797"/>
    </source>
</evidence>
<dbReference type="Pfam" id="PF07540">
    <property type="entry name" value="NOC3p"/>
    <property type="match status" value="1"/>
</dbReference>
<keyword evidence="3 6" id="KW-0175">Coiled coil</keyword>
<evidence type="ECO:0000313" key="11">
    <source>
        <dbReference type="Proteomes" id="UP001378960"/>
    </source>
</evidence>
<feature type="region of interest" description="Disordered" evidence="7">
    <location>
        <begin position="1"/>
        <end position="161"/>
    </location>
</feature>
<evidence type="ECO:0000256" key="6">
    <source>
        <dbReference type="SAM" id="Coils"/>
    </source>
</evidence>
<feature type="domain" description="Nucleolar complex-associated protein 3 N-terminal" evidence="9">
    <location>
        <begin position="172"/>
        <end position="262"/>
    </location>
</feature>
<evidence type="ECO:0000256" key="1">
    <source>
        <dbReference type="ARBA" id="ARBA00004604"/>
    </source>
</evidence>
<feature type="compositionally biased region" description="Acidic residues" evidence="7">
    <location>
        <begin position="36"/>
        <end position="50"/>
    </location>
</feature>
<dbReference type="InterPro" id="IPR016903">
    <property type="entry name" value="Nucleolar_cplx-assoc_3"/>
</dbReference>
<sequence length="703" mass="81484">MAKRKVKRSSELRNIKRRKDEDQKLQSSVFSRVESDNEISDVEYINDDEIGNGKYEQQKEEELEEELEDYETRPRVFKNPEDEGEEGLPIRSADGTFKRRIIKKDIKTKENESGGDKEDSDIDSDDEKDFESKDSDKRDNTEEEEEEEEEQFNEEDDESYKGLTQAEKIIKTKEDIAEMAQLLIEDPEENILQLSRLRKMSNSKNPLTAKLAVLALVPVFKSISPSYHIRPLTEVEKKEKVSKEVAKLRFFEQHLVLNYKHYVDLLMLKAAKFSTQSKSSPQDIEMGIIATNAACELASSLRFFNFRKEILKLLIRRIMKRPQNEFELKVFKKSVNTLDELLIEDASHGDISLEIVILLSKSIRRRDFNVDESVINILLSLTVLNDYQPNAKELHSDEVVKVKKKDRVHLSKTQKKQLKERKLIEQEMKNAEHAVTTEQREKNQAQILKMLLTFYLEILKARPAKLMAPVLESLSKFGHMVNIDLMGDFLQILREITEELLQNKDLNANEVRQILLCIMTSFSLVANLPPRKVVVDLNKFVDYLYSLLPNLSLDTDIEFSHKSLRLMDPLSSNELNIKPSVNVSTKAELFLRCLNMIFFNSKSGSSKRALAFTKRLYLAALHLPEKTDVALLKFLEKLMGKYGEIKTLYSTEDRIQNGVYHPEVNETERANTEVAVLWENVLLTKHYANNVEMNTRHLFNLAK</sequence>
<feature type="compositionally biased region" description="Acidic residues" evidence="7">
    <location>
        <begin position="141"/>
        <end position="158"/>
    </location>
</feature>
<dbReference type="Proteomes" id="UP001378960">
    <property type="component" value="Unassembled WGS sequence"/>
</dbReference>
<comment type="subcellular location">
    <subcellularLocation>
        <location evidence="1 5">Nucleus</location>
        <location evidence="1 5">Nucleolus</location>
    </subcellularLocation>
</comment>
<feature type="compositionally biased region" description="Acidic residues" evidence="7">
    <location>
        <begin position="118"/>
        <end position="129"/>
    </location>
</feature>
<proteinExistence type="inferred from homology"/>
<evidence type="ECO:0000256" key="4">
    <source>
        <dbReference type="ARBA" id="ARBA00023242"/>
    </source>
</evidence>
<organism evidence="10 11">
    <name type="scientific">Pichia kluyveri</name>
    <name type="common">Yeast</name>
    <dbReference type="NCBI Taxonomy" id="36015"/>
    <lineage>
        <taxon>Eukaryota</taxon>
        <taxon>Fungi</taxon>
        <taxon>Dikarya</taxon>
        <taxon>Ascomycota</taxon>
        <taxon>Saccharomycotina</taxon>
        <taxon>Pichiomycetes</taxon>
        <taxon>Pichiales</taxon>
        <taxon>Pichiaceae</taxon>
        <taxon>Pichia</taxon>
    </lineage>
</organism>
<dbReference type="InterPro" id="IPR005612">
    <property type="entry name" value="CCAAT-binding_factor"/>
</dbReference>
<gene>
    <name evidence="10" type="ORF">DAPK24_004160</name>
</gene>
<dbReference type="InterPro" id="IPR011501">
    <property type="entry name" value="Noc3_N"/>
</dbReference>
<dbReference type="GO" id="GO:0005730">
    <property type="term" value="C:nucleolus"/>
    <property type="evidence" value="ECO:0007669"/>
    <property type="project" value="UniProtKB-SubCell"/>
</dbReference>
<feature type="compositionally biased region" description="Basic and acidic residues" evidence="7">
    <location>
        <begin position="70"/>
        <end position="81"/>
    </location>
</feature>
<evidence type="ECO:0000259" key="8">
    <source>
        <dbReference type="Pfam" id="PF03914"/>
    </source>
</evidence>
<feature type="compositionally biased region" description="Basic and acidic residues" evidence="7">
    <location>
        <begin position="8"/>
        <end position="24"/>
    </location>
</feature>
<evidence type="ECO:0000259" key="9">
    <source>
        <dbReference type="Pfam" id="PF07540"/>
    </source>
</evidence>
<dbReference type="GO" id="GO:0003682">
    <property type="term" value="F:chromatin binding"/>
    <property type="evidence" value="ECO:0007669"/>
    <property type="project" value="TreeGrafter"/>
</dbReference>
<feature type="coiled-coil region" evidence="6">
    <location>
        <begin position="414"/>
        <end position="448"/>
    </location>
</feature>
<evidence type="ECO:0000256" key="5">
    <source>
        <dbReference type="PIRNR" id="PIRNR028977"/>
    </source>
</evidence>
<dbReference type="AlphaFoldDB" id="A0AAV5QZK7"/>
<comment type="similarity">
    <text evidence="2 5">Belongs to the CBF/MAK21 family.</text>
</comment>
<dbReference type="PIRSF" id="PIRSF028977">
    <property type="entry name" value="Nucleolar_complex_p3"/>
    <property type="match status" value="1"/>
</dbReference>
<evidence type="ECO:0000256" key="3">
    <source>
        <dbReference type="ARBA" id="ARBA00023054"/>
    </source>
</evidence>
<dbReference type="Pfam" id="PF03914">
    <property type="entry name" value="CBF"/>
    <property type="match status" value="1"/>
</dbReference>
<keyword evidence="11" id="KW-1185">Reference proteome</keyword>
<dbReference type="PANTHER" id="PTHR14428">
    <property type="entry name" value="NUCLEOLAR COMPLEX PROTEIN 3"/>
    <property type="match status" value="1"/>
</dbReference>
<accession>A0AAV5QZK7</accession>
<keyword evidence="5" id="KW-0690">Ribosome biogenesis</keyword>
<name>A0AAV5QZK7_PICKL</name>
<evidence type="ECO:0000313" key="10">
    <source>
        <dbReference type="EMBL" id="GMM43841.1"/>
    </source>
</evidence>
<feature type="compositionally biased region" description="Basic and acidic residues" evidence="7">
    <location>
        <begin position="103"/>
        <end position="117"/>
    </location>
</feature>
<feature type="compositionally biased region" description="Acidic residues" evidence="7">
    <location>
        <begin position="59"/>
        <end position="69"/>
    </location>
</feature>
<feature type="domain" description="CCAAT-binding factor" evidence="8">
    <location>
        <begin position="515"/>
        <end position="692"/>
    </location>
</feature>
<dbReference type="GO" id="GO:0006270">
    <property type="term" value="P:DNA replication initiation"/>
    <property type="evidence" value="ECO:0007669"/>
    <property type="project" value="TreeGrafter"/>
</dbReference>
<keyword evidence="4" id="KW-0539">Nucleus</keyword>
<dbReference type="EMBL" id="BTGB01000001">
    <property type="protein sequence ID" value="GMM43841.1"/>
    <property type="molecule type" value="Genomic_DNA"/>
</dbReference>
<dbReference type="GO" id="GO:0042254">
    <property type="term" value="P:ribosome biogenesis"/>
    <property type="evidence" value="ECO:0007669"/>
    <property type="project" value="UniProtKB-KW"/>
</dbReference>
<dbReference type="PANTHER" id="PTHR14428:SF5">
    <property type="entry name" value="NUCLEOLAR COMPLEX PROTEIN 3 HOMOLOG"/>
    <property type="match status" value="1"/>
</dbReference>
<protein>
    <recommendedName>
        <fullName evidence="5">Nucleolar complex-associated protein 3</fullName>
    </recommendedName>
</protein>
<comment type="caution">
    <text evidence="10">The sequence shown here is derived from an EMBL/GenBank/DDBJ whole genome shotgun (WGS) entry which is preliminary data.</text>
</comment>
<comment type="function">
    <text evidence="5">Required for synthesis of 60S ribosomal subunits and the transport of pre-ribosomes from the nucleoplasm to the cytoplasm.</text>
</comment>
<evidence type="ECO:0000256" key="7">
    <source>
        <dbReference type="SAM" id="MobiDB-lite"/>
    </source>
</evidence>
<reference evidence="10 11" key="1">
    <citation type="journal article" date="2023" name="Elife">
        <title>Identification of key yeast species and microbe-microbe interactions impacting larval growth of Drosophila in the wild.</title>
        <authorList>
            <person name="Mure A."/>
            <person name="Sugiura Y."/>
            <person name="Maeda R."/>
            <person name="Honda K."/>
            <person name="Sakurai N."/>
            <person name="Takahashi Y."/>
            <person name="Watada M."/>
            <person name="Katoh T."/>
            <person name="Gotoh A."/>
            <person name="Gotoh Y."/>
            <person name="Taniguchi I."/>
            <person name="Nakamura K."/>
            <person name="Hayashi T."/>
            <person name="Katayama T."/>
            <person name="Uemura T."/>
            <person name="Hattori Y."/>
        </authorList>
    </citation>
    <scope>NUCLEOTIDE SEQUENCE [LARGE SCALE GENOMIC DNA]</scope>
    <source>
        <strain evidence="10 11">PK-24</strain>
    </source>
</reference>